<evidence type="ECO:0000313" key="1">
    <source>
        <dbReference type="EMBL" id="GAA3283525.1"/>
    </source>
</evidence>
<gene>
    <name evidence="1" type="primary">yaaA</name>
    <name evidence="1" type="ORF">GCM10020260_12450</name>
</gene>
<dbReference type="Proteomes" id="UP001501736">
    <property type="component" value="Unassembled WGS sequence"/>
</dbReference>
<dbReference type="RefSeq" id="WP_344719329.1">
    <property type="nucleotide sequence ID" value="NZ_BAAAYG010000004.1"/>
</dbReference>
<proteinExistence type="predicted"/>
<evidence type="ECO:0000313" key="2">
    <source>
        <dbReference type="Proteomes" id="UP001501736"/>
    </source>
</evidence>
<reference evidence="2" key="1">
    <citation type="journal article" date="2019" name="Int. J. Syst. Evol. Microbiol.">
        <title>The Global Catalogue of Microorganisms (GCM) 10K type strain sequencing project: providing services to taxonomists for standard genome sequencing and annotation.</title>
        <authorList>
            <consortium name="The Broad Institute Genomics Platform"/>
            <consortium name="The Broad Institute Genome Sequencing Center for Infectious Disease"/>
            <person name="Wu L."/>
            <person name="Ma J."/>
        </authorList>
    </citation>
    <scope>NUCLEOTIDE SEQUENCE [LARGE SCALE GENOMIC DNA]</scope>
    <source>
        <strain evidence="2">JCM 11483</strain>
    </source>
</reference>
<organism evidence="1 2">
    <name type="scientific">Nesterenkonia halobia</name>
    <dbReference type="NCBI Taxonomy" id="37922"/>
    <lineage>
        <taxon>Bacteria</taxon>
        <taxon>Bacillati</taxon>
        <taxon>Actinomycetota</taxon>
        <taxon>Actinomycetes</taxon>
        <taxon>Micrococcales</taxon>
        <taxon>Micrococcaceae</taxon>
        <taxon>Nesterenkonia</taxon>
    </lineage>
</organism>
<comment type="caution">
    <text evidence="1">The sequence shown here is derived from an EMBL/GenBank/DDBJ whole genome shotgun (WGS) entry which is preliminary data.</text>
</comment>
<dbReference type="PANTHER" id="PTHR30283">
    <property type="entry name" value="PEROXIDE STRESS RESPONSE PROTEIN YAAA"/>
    <property type="match status" value="1"/>
</dbReference>
<name>A0ABP6RBD2_9MICC</name>
<dbReference type="InterPro" id="IPR005583">
    <property type="entry name" value="YaaA"/>
</dbReference>
<protein>
    <submittedName>
        <fullName evidence="1">Peroxide stress protein YaaA</fullName>
    </submittedName>
</protein>
<sequence length="257" mass="27376">MLIHLPPSEGKTPPADGGDALDLSALTLPELAAPRREVLDALAAASSREDAQKVLKVGANVMGEVAANTRLDTAPTAPAHRLYTGVLYDALDADTLDEAARARAEDQVLIFSGLFGVTGFSDPIPAHRLSMGVTLAPEGRGPGRLSTFWKQALAEPLDAVIGDQLVVDCRSSAYAVHRAAAEQTLTVNSVTERDGERKVVTHFAKHARGRLTGMLLRAERPAETIDDVAEIAASVWEVEVRPAAGRTPHQLDLISRE</sequence>
<dbReference type="Pfam" id="PF03883">
    <property type="entry name" value="H2O2_YaaD"/>
    <property type="match status" value="1"/>
</dbReference>
<dbReference type="EMBL" id="BAAAYG010000004">
    <property type="protein sequence ID" value="GAA3283525.1"/>
    <property type="molecule type" value="Genomic_DNA"/>
</dbReference>
<keyword evidence="2" id="KW-1185">Reference proteome</keyword>
<accession>A0ABP6RBD2</accession>
<dbReference type="PANTHER" id="PTHR30283:SF4">
    <property type="entry name" value="PEROXIDE STRESS RESISTANCE PROTEIN YAAA"/>
    <property type="match status" value="1"/>
</dbReference>